<evidence type="ECO:0000256" key="3">
    <source>
        <dbReference type="ARBA" id="ARBA00022491"/>
    </source>
</evidence>
<evidence type="ECO:0000256" key="4">
    <source>
        <dbReference type="ARBA" id="ARBA00022795"/>
    </source>
</evidence>
<organism evidence="10 11">
    <name type="scientific">Sphingomonas jeddahensis</name>
    <dbReference type="NCBI Taxonomy" id="1915074"/>
    <lineage>
        <taxon>Bacteria</taxon>
        <taxon>Pseudomonadati</taxon>
        <taxon>Pseudomonadota</taxon>
        <taxon>Alphaproteobacteria</taxon>
        <taxon>Sphingomonadales</taxon>
        <taxon>Sphingomonadaceae</taxon>
        <taxon>Sphingomonas</taxon>
    </lineage>
</organism>
<dbReference type="OrthoDB" id="7392062at2"/>
<evidence type="ECO:0000256" key="7">
    <source>
        <dbReference type="ARBA" id="ARBA00024739"/>
    </source>
</evidence>
<dbReference type="SUPFAM" id="SSF101498">
    <property type="entry name" value="Anti-sigma factor FlgM"/>
    <property type="match status" value="1"/>
</dbReference>
<dbReference type="InterPro" id="IPR031316">
    <property type="entry name" value="FlgM_C"/>
</dbReference>
<dbReference type="GO" id="GO:0045892">
    <property type="term" value="P:negative regulation of DNA-templated transcription"/>
    <property type="evidence" value="ECO:0007669"/>
    <property type="project" value="InterPro"/>
</dbReference>
<dbReference type="GO" id="GO:0044781">
    <property type="term" value="P:bacterial-type flagellum organization"/>
    <property type="evidence" value="ECO:0007669"/>
    <property type="project" value="UniProtKB-KW"/>
</dbReference>
<gene>
    <name evidence="10" type="ORF">SPHI_09710</name>
</gene>
<dbReference type="NCBIfam" id="TIGR03824">
    <property type="entry name" value="FlgM_jcvi"/>
    <property type="match status" value="1"/>
</dbReference>
<keyword evidence="4" id="KW-1005">Bacterial flagellum biogenesis</keyword>
<feature type="domain" description="Anti-sigma-28 factor FlgM C-terminal" evidence="9">
    <location>
        <begin position="39"/>
        <end position="80"/>
    </location>
</feature>
<name>A0A1V2EWA6_9SPHN</name>
<evidence type="ECO:0000256" key="8">
    <source>
        <dbReference type="ARBA" id="ARBA00030117"/>
    </source>
</evidence>
<reference evidence="10 11" key="1">
    <citation type="submission" date="2016-11" db="EMBL/GenBank/DDBJ databases">
        <title>Genome sequence of Sphingomonas jeddahensis G39.</title>
        <authorList>
            <person name="Poehlein A."/>
            <person name="Wuebbeler J.H."/>
            <person name="Steinbuechel A."/>
            <person name="Daniel R."/>
        </authorList>
    </citation>
    <scope>NUCLEOTIDE SEQUENCE [LARGE SCALE GENOMIC DNA]</scope>
    <source>
        <strain evidence="10 11">G39</strain>
    </source>
</reference>
<evidence type="ECO:0000313" key="10">
    <source>
        <dbReference type="EMBL" id="ONF96777.1"/>
    </source>
</evidence>
<comment type="similarity">
    <text evidence="1">Belongs to the FlgM family.</text>
</comment>
<keyword evidence="11" id="KW-1185">Reference proteome</keyword>
<evidence type="ECO:0000256" key="5">
    <source>
        <dbReference type="ARBA" id="ARBA00023015"/>
    </source>
</evidence>
<comment type="caution">
    <text evidence="10">The sequence shown here is derived from an EMBL/GenBank/DDBJ whole genome shotgun (WGS) entry which is preliminary data.</text>
</comment>
<protein>
    <recommendedName>
        <fullName evidence="2">Negative regulator of flagellin synthesis</fullName>
    </recommendedName>
    <alternativeName>
        <fullName evidence="8">Anti-sigma-28 factor</fullName>
    </alternativeName>
</protein>
<dbReference type="Pfam" id="PF04316">
    <property type="entry name" value="FlgM"/>
    <property type="match status" value="1"/>
</dbReference>
<evidence type="ECO:0000256" key="6">
    <source>
        <dbReference type="ARBA" id="ARBA00023163"/>
    </source>
</evidence>
<keyword evidence="6" id="KW-0804">Transcription</keyword>
<evidence type="ECO:0000256" key="2">
    <source>
        <dbReference type="ARBA" id="ARBA00017823"/>
    </source>
</evidence>
<evidence type="ECO:0000313" key="11">
    <source>
        <dbReference type="Proteomes" id="UP000188729"/>
    </source>
</evidence>
<dbReference type="Proteomes" id="UP000188729">
    <property type="component" value="Unassembled WGS sequence"/>
</dbReference>
<evidence type="ECO:0000256" key="1">
    <source>
        <dbReference type="ARBA" id="ARBA00005322"/>
    </source>
</evidence>
<dbReference type="AlphaFoldDB" id="A0A1V2EWA6"/>
<keyword evidence="3" id="KW-0678">Repressor</keyword>
<comment type="function">
    <text evidence="7">Responsible for the coupling of flagellin expression to flagellar assembly by preventing expression of the flagellin genes when a component of the middle class of proteins is defective. It negatively regulates flagellar genes by inhibiting the activity of FliA by directly binding to FliA.</text>
</comment>
<dbReference type="EMBL" id="MPSB01000003">
    <property type="protein sequence ID" value="ONF96777.1"/>
    <property type="molecule type" value="Genomic_DNA"/>
</dbReference>
<sequence>MVDSIGSKLSTNKVAGVTRVATPAAAASVTKQPGTAQVPTVAAQLAASAPVDMDRVARIKQAVASGNFPLSPTTIADTLIAARYEWMSHDKA</sequence>
<proteinExistence type="inferred from homology"/>
<accession>A0A1V2EWA6</accession>
<dbReference type="InterPro" id="IPR007412">
    <property type="entry name" value="FlgM"/>
</dbReference>
<dbReference type="STRING" id="1915074.SPHI_09710"/>
<dbReference type="RefSeq" id="WP_076743751.1">
    <property type="nucleotide sequence ID" value="NZ_MPSB01000003.1"/>
</dbReference>
<evidence type="ECO:0000259" key="9">
    <source>
        <dbReference type="Pfam" id="PF04316"/>
    </source>
</evidence>
<keyword evidence="5" id="KW-0805">Transcription regulation</keyword>
<dbReference type="InterPro" id="IPR035890">
    <property type="entry name" value="Anti-sigma-28_factor_FlgM_sf"/>
</dbReference>